<sequence length="185" mass="19815">MAAKQPDYKNVDLFKPGTTRGQLLGEFGQPVSTETRKDGTKCDTFSFVQGYSGGAKAGRAVGHAIADVLTLGLWEVIGTPTEAVLNGNTVGYQACYGQDERVTEITLLTKDDGKGLRSADGEVVTAPAPQEGSVVTTPAYAKPQVQPSVSGNPQQKLQELKGLRQEGLITDAEYKKKRQDILNQM</sequence>
<dbReference type="EMBL" id="AP022345">
    <property type="protein sequence ID" value="BBU69369.1"/>
    <property type="molecule type" value="Genomic_DNA"/>
</dbReference>
<gene>
    <name evidence="1" type="ORF">ICHIAU1_16520</name>
</gene>
<dbReference type="InterPro" id="IPR018649">
    <property type="entry name" value="SHOCT"/>
</dbReference>
<organism evidence="1 2">
    <name type="scientific">Fluviibacter phosphoraccumulans</name>
    <dbReference type="NCBI Taxonomy" id="1751046"/>
    <lineage>
        <taxon>Bacteria</taxon>
        <taxon>Pseudomonadati</taxon>
        <taxon>Pseudomonadota</taxon>
        <taxon>Betaproteobacteria</taxon>
        <taxon>Rhodocyclales</taxon>
        <taxon>Fluviibacteraceae</taxon>
        <taxon>Fluviibacter</taxon>
    </lineage>
</organism>
<dbReference type="Pfam" id="PF09851">
    <property type="entry name" value="SHOCT"/>
    <property type="match status" value="1"/>
</dbReference>
<name>A0A679ICA6_9RHOO</name>
<evidence type="ECO:0000313" key="2">
    <source>
        <dbReference type="Proteomes" id="UP000463961"/>
    </source>
</evidence>
<accession>A0A679ICA6</accession>
<reference evidence="2" key="1">
    <citation type="submission" date="2020-01" db="EMBL/GenBank/DDBJ databases">
        <title>Phosphoaccumulans saitamaens gen. nov., sp. nov., a polyphosphate accumulating bacterium isolated from surface river water.</title>
        <authorList>
            <person name="Watanabe K."/>
            <person name="Suda W."/>
        </authorList>
    </citation>
    <scope>NUCLEOTIDE SEQUENCE [LARGE SCALE GENOMIC DNA]</scope>
    <source>
        <strain evidence="2">ICHIAU1</strain>
    </source>
</reference>
<dbReference type="Proteomes" id="UP000463961">
    <property type="component" value="Chromosome"/>
</dbReference>
<protein>
    <submittedName>
        <fullName evidence="1">Uncharacterized protein</fullName>
    </submittedName>
</protein>
<evidence type="ECO:0000313" key="1">
    <source>
        <dbReference type="EMBL" id="BBU69369.1"/>
    </source>
</evidence>
<keyword evidence="2" id="KW-1185">Reference proteome</keyword>
<proteinExistence type="predicted"/>
<dbReference type="AlphaFoldDB" id="A0A679ICA6"/>